<sequence>MEELHIGERLKSRRKRLNMTTQELADKVSISQSYISRFENDRAIPDVDMLSRILTALNTDLSSFFAKEFYSLPEDLAQLMETAKTLSPDQRAKLNAFLIAMKGQSEA</sequence>
<reference evidence="3 4" key="1">
    <citation type="submission" date="2018-01" db="EMBL/GenBank/DDBJ databases">
        <title>Complete genome sequencing of Sporolactobacillus terrae DLG3.</title>
        <authorList>
            <person name="Nam Y.-D."/>
            <person name="Kang J."/>
            <person name="Chung W.-H."/>
        </authorList>
    </citation>
    <scope>NUCLEOTIDE SEQUENCE [LARGE SCALE GENOMIC DNA]</scope>
    <source>
        <strain evidence="3 4">DLG3</strain>
    </source>
</reference>
<dbReference type="RefSeq" id="WP_128166089.1">
    <property type="nucleotide sequence ID" value="NZ_CP025688.1"/>
</dbReference>
<dbReference type="InterPro" id="IPR010982">
    <property type="entry name" value="Lambda_DNA-bd_dom_sf"/>
</dbReference>
<dbReference type="SMART" id="SM00530">
    <property type="entry name" value="HTH_XRE"/>
    <property type="match status" value="1"/>
</dbReference>
<name>A0ABX5Q4N6_9BACL</name>
<dbReference type="InterPro" id="IPR050807">
    <property type="entry name" value="TransReg_Diox_bact_type"/>
</dbReference>
<dbReference type="PANTHER" id="PTHR46797:SF1">
    <property type="entry name" value="METHYLPHOSPHONATE SYNTHASE"/>
    <property type="match status" value="1"/>
</dbReference>
<dbReference type="Gene3D" id="1.10.260.40">
    <property type="entry name" value="lambda repressor-like DNA-binding domains"/>
    <property type="match status" value="1"/>
</dbReference>
<evidence type="ECO:0000259" key="2">
    <source>
        <dbReference type="PROSITE" id="PS50943"/>
    </source>
</evidence>
<feature type="domain" description="HTH cro/C1-type" evidence="2">
    <location>
        <begin position="10"/>
        <end position="64"/>
    </location>
</feature>
<evidence type="ECO:0000313" key="3">
    <source>
        <dbReference type="EMBL" id="QAA21598.1"/>
    </source>
</evidence>
<proteinExistence type="predicted"/>
<organism evidence="3 4">
    <name type="scientific">Sporolactobacillus terrae</name>
    <dbReference type="NCBI Taxonomy" id="269673"/>
    <lineage>
        <taxon>Bacteria</taxon>
        <taxon>Bacillati</taxon>
        <taxon>Bacillota</taxon>
        <taxon>Bacilli</taxon>
        <taxon>Bacillales</taxon>
        <taxon>Sporolactobacillaceae</taxon>
        <taxon>Sporolactobacillus</taxon>
    </lineage>
</organism>
<dbReference type="CDD" id="cd00093">
    <property type="entry name" value="HTH_XRE"/>
    <property type="match status" value="1"/>
</dbReference>
<evidence type="ECO:0000256" key="1">
    <source>
        <dbReference type="ARBA" id="ARBA00023125"/>
    </source>
</evidence>
<keyword evidence="4" id="KW-1185">Reference proteome</keyword>
<accession>A0ABX5Q4N6</accession>
<gene>
    <name evidence="3" type="ORF">C0674_02605</name>
</gene>
<dbReference type="SUPFAM" id="SSF47413">
    <property type="entry name" value="lambda repressor-like DNA-binding domains"/>
    <property type="match status" value="1"/>
</dbReference>
<keyword evidence="1" id="KW-0238">DNA-binding</keyword>
<dbReference type="PANTHER" id="PTHR46797">
    <property type="entry name" value="HTH-TYPE TRANSCRIPTIONAL REGULATOR"/>
    <property type="match status" value="1"/>
</dbReference>
<dbReference type="EMBL" id="CP025688">
    <property type="protein sequence ID" value="QAA21598.1"/>
    <property type="molecule type" value="Genomic_DNA"/>
</dbReference>
<dbReference type="InterPro" id="IPR001387">
    <property type="entry name" value="Cro/C1-type_HTH"/>
</dbReference>
<dbReference type="Proteomes" id="UP000285882">
    <property type="component" value="Chromosome"/>
</dbReference>
<dbReference type="PROSITE" id="PS50943">
    <property type="entry name" value="HTH_CROC1"/>
    <property type="match status" value="1"/>
</dbReference>
<dbReference type="Pfam" id="PF01381">
    <property type="entry name" value="HTH_3"/>
    <property type="match status" value="1"/>
</dbReference>
<protein>
    <submittedName>
        <fullName evidence="3">XRE family transcriptional regulator</fullName>
    </submittedName>
</protein>
<evidence type="ECO:0000313" key="4">
    <source>
        <dbReference type="Proteomes" id="UP000285882"/>
    </source>
</evidence>